<dbReference type="PATRIC" id="fig|1379910.4.peg.2290"/>
<dbReference type="STRING" id="1379910.TH63_10555"/>
<feature type="chain" id="PRO_5005212026" evidence="1">
    <location>
        <begin position="23"/>
        <end position="116"/>
    </location>
</feature>
<keyword evidence="4" id="KW-1185">Reference proteome</keyword>
<protein>
    <submittedName>
        <fullName evidence="3">MerP</fullName>
    </submittedName>
</protein>
<dbReference type="Proteomes" id="UP000036458">
    <property type="component" value="Chromosome"/>
</dbReference>
<dbReference type="RefSeq" id="WP_053093780.1">
    <property type="nucleotide sequence ID" value="NZ_CP010777.1"/>
</dbReference>
<dbReference type="OrthoDB" id="5513217at2"/>
<dbReference type="GO" id="GO:0046872">
    <property type="term" value="F:metal ion binding"/>
    <property type="evidence" value="ECO:0007669"/>
    <property type="project" value="InterPro"/>
</dbReference>
<gene>
    <name evidence="3" type="ORF">TH63_10555</name>
</gene>
<evidence type="ECO:0000259" key="2">
    <source>
        <dbReference type="PROSITE" id="PS50846"/>
    </source>
</evidence>
<organism evidence="3 4">
    <name type="scientific">Rufibacter radiotolerans</name>
    <dbReference type="NCBI Taxonomy" id="1379910"/>
    <lineage>
        <taxon>Bacteria</taxon>
        <taxon>Pseudomonadati</taxon>
        <taxon>Bacteroidota</taxon>
        <taxon>Cytophagia</taxon>
        <taxon>Cytophagales</taxon>
        <taxon>Hymenobacteraceae</taxon>
        <taxon>Rufibacter</taxon>
    </lineage>
</organism>
<evidence type="ECO:0000313" key="4">
    <source>
        <dbReference type="Proteomes" id="UP000036458"/>
    </source>
</evidence>
<accession>A0A0H4VQG1</accession>
<dbReference type="EMBL" id="CP010777">
    <property type="protein sequence ID" value="AKQ45984.1"/>
    <property type="molecule type" value="Genomic_DNA"/>
</dbReference>
<dbReference type="Pfam" id="PF00403">
    <property type="entry name" value="HMA"/>
    <property type="match status" value="1"/>
</dbReference>
<dbReference type="InterPro" id="IPR006121">
    <property type="entry name" value="HMA_dom"/>
</dbReference>
<proteinExistence type="predicted"/>
<dbReference type="AlphaFoldDB" id="A0A0H4VQG1"/>
<evidence type="ECO:0000313" key="3">
    <source>
        <dbReference type="EMBL" id="AKQ45984.1"/>
    </source>
</evidence>
<keyword evidence="1" id="KW-0732">Signal</keyword>
<feature type="signal peptide" evidence="1">
    <location>
        <begin position="1"/>
        <end position="22"/>
    </location>
</feature>
<dbReference type="PROSITE" id="PS50846">
    <property type="entry name" value="HMA_2"/>
    <property type="match status" value="1"/>
</dbReference>
<reference evidence="3 4" key="1">
    <citation type="submission" date="2015-01" db="EMBL/GenBank/DDBJ databases">
        <title>Rufibacter sp./DG31D/ whole genome sequencing.</title>
        <authorList>
            <person name="Kim M.K."/>
            <person name="Srinivasan S."/>
            <person name="Lee J.-J."/>
        </authorList>
    </citation>
    <scope>NUCLEOTIDE SEQUENCE [LARGE SCALE GENOMIC DNA]</scope>
    <source>
        <strain evidence="3 4">DG31D</strain>
    </source>
</reference>
<evidence type="ECO:0000256" key="1">
    <source>
        <dbReference type="SAM" id="SignalP"/>
    </source>
</evidence>
<feature type="domain" description="HMA" evidence="2">
    <location>
        <begin position="28"/>
        <end position="94"/>
    </location>
</feature>
<dbReference type="InterPro" id="IPR036163">
    <property type="entry name" value="HMA_dom_sf"/>
</dbReference>
<dbReference type="CDD" id="cd00371">
    <property type="entry name" value="HMA"/>
    <property type="match status" value="1"/>
</dbReference>
<dbReference type="KEGG" id="ruf:TH63_10555"/>
<sequence length="116" mass="12639">MKTLKLWMLTLVFTASASIGFAQDGKKGQEVKFKTSAVCGMCKATLEKGLAYEKGVEKASLDVNSKVLTVTFNGQKTSVEKLKKAVNELGYDADDAPATPRAYERLDECCKKDAVH</sequence>
<name>A0A0H4VQG1_9BACT</name>
<dbReference type="Gene3D" id="3.30.70.100">
    <property type="match status" value="1"/>
</dbReference>
<dbReference type="SUPFAM" id="SSF55008">
    <property type="entry name" value="HMA, heavy metal-associated domain"/>
    <property type="match status" value="1"/>
</dbReference>